<gene>
    <name evidence="1" type="ORF">MSAN_00673400</name>
</gene>
<dbReference type="AlphaFoldDB" id="A0A8H6Z480"/>
<evidence type="ECO:0000313" key="2">
    <source>
        <dbReference type="Proteomes" id="UP000623467"/>
    </source>
</evidence>
<dbReference type="Proteomes" id="UP000623467">
    <property type="component" value="Unassembled WGS sequence"/>
</dbReference>
<keyword evidence="2" id="KW-1185">Reference proteome</keyword>
<dbReference type="EMBL" id="JACAZH010000004">
    <property type="protein sequence ID" value="KAF7370417.1"/>
    <property type="molecule type" value="Genomic_DNA"/>
</dbReference>
<dbReference type="OrthoDB" id="3217871at2759"/>
<proteinExistence type="predicted"/>
<reference evidence="1" key="1">
    <citation type="submission" date="2020-05" db="EMBL/GenBank/DDBJ databases">
        <title>Mycena genomes resolve the evolution of fungal bioluminescence.</title>
        <authorList>
            <person name="Tsai I.J."/>
        </authorList>
    </citation>
    <scope>NUCLEOTIDE SEQUENCE</scope>
    <source>
        <strain evidence="1">160909Yilan</strain>
    </source>
</reference>
<protein>
    <submittedName>
        <fullName evidence="1">BTB domain-containing protein</fullName>
    </submittedName>
</protein>
<name>A0A8H6Z480_9AGAR</name>
<accession>A0A8H6Z480</accession>
<comment type="caution">
    <text evidence="1">The sequence shown here is derived from an EMBL/GenBank/DDBJ whole genome shotgun (WGS) entry which is preliminary data.</text>
</comment>
<evidence type="ECO:0000313" key="1">
    <source>
        <dbReference type="EMBL" id="KAF7370417.1"/>
    </source>
</evidence>
<sequence>MTSSPGQHKRTEDAITRSEIWFRDGSVVLQAQNTQFRVHFGVLARHSSVFSDMWELPQPSDESTVDGCPVRFYDSTFHSQKVIPLPVLGAMIRLGRKYDFKDLLHSAVERVTAVYPKTVGEYLAMRTTFETIEWYDGIDLDMLALLSENKIFTALPVACYRAVEATTLSELLEGIPKDDGTRASLSEGDRNRCAIGRQTLLVKQFEPGYTFGWLRKWDFTDCPSPAACHNLRETESKGFKRGYRIRAASRVFLALANWGFCTACAHHAKNSLSAGRKKIWEELPEIFGLPPWDQLKNDL</sequence>
<organism evidence="1 2">
    <name type="scientific">Mycena sanguinolenta</name>
    <dbReference type="NCBI Taxonomy" id="230812"/>
    <lineage>
        <taxon>Eukaryota</taxon>
        <taxon>Fungi</taxon>
        <taxon>Dikarya</taxon>
        <taxon>Basidiomycota</taxon>
        <taxon>Agaricomycotina</taxon>
        <taxon>Agaricomycetes</taxon>
        <taxon>Agaricomycetidae</taxon>
        <taxon>Agaricales</taxon>
        <taxon>Marasmiineae</taxon>
        <taxon>Mycenaceae</taxon>
        <taxon>Mycena</taxon>
    </lineage>
</organism>